<dbReference type="Gene3D" id="3.40.630.30">
    <property type="match status" value="1"/>
</dbReference>
<organism evidence="2 3">
    <name type="scientific">Halovenus aranensis</name>
    <dbReference type="NCBI Taxonomy" id="890420"/>
    <lineage>
        <taxon>Archaea</taxon>
        <taxon>Methanobacteriati</taxon>
        <taxon>Methanobacteriota</taxon>
        <taxon>Stenosarchaea group</taxon>
        <taxon>Halobacteria</taxon>
        <taxon>Halobacteriales</taxon>
        <taxon>Haloarculaceae</taxon>
        <taxon>Halovenus</taxon>
    </lineage>
</organism>
<feature type="domain" description="N-acetyltransferase" evidence="1">
    <location>
        <begin position="1"/>
        <end position="128"/>
    </location>
</feature>
<dbReference type="GO" id="GO:0016747">
    <property type="term" value="F:acyltransferase activity, transferring groups other than amino-acyl groups"/>
    <property type="evidence" value="ECO:0007669"/>
    <property type="project" value="InterPro"/>
</dbReference>
<reference evidence="2 3" key="1">
    <citation type="submission" date="2016-10" db="EMBL/GenBank/DDBJ databases">
        <authorList>
            <person name="de Groot N.N."/>
        </authorList>
    </citation>
    <scope>NUCLEOTIDE SEQUENCE [LARGE SCALE GENOMIC DNA]</scope>
    <source>
        <strain evidence="2 3">IBRC-M10015</strain>
    </source>
</reference>
<dbReference type="CDD" id="cd04301">
    <property type="entry name" value="NAT_SF"/>
    <property type="match status" value="1"/>
</dbReference>
<dbReference type="OrthoDB" id="194677at2157"/>
<sequence length="128" mass="13977">MDVRAATVDDTPVVRNVLDAGLLELDGSTLEAAIEREAVLFAVSERRATVLGVLVLDGDEILAIAVRKRRQGQGIGTALVEAAVARRGSLSAEFHERVRPFWESLGFSIEERDEANRYRGELLTVTGE</sequence>
<gene>
    <name evidence="2" type="ORF">SAMN05216226_104161</name>
</gene>
<dbReference type="RefSeq" id="WP_092700370.1">
    <property type="nucleotide sequence ID" value="NZ_FNFC01000004.1"/>
</dbReference>
<name>A0A1G8UDC1_9EURY</name>
<dbReference type="InterPro" id="IPR016181">
    <property type="entry name" value="Acyl_CoA_acyltransferase"/>
</dbReference>
<dbReference type="InterPro" id="IPR000182">
    <property type="entry name" value="GNAT_dom"/>
</dbReference>
<dbReference type="Proteomes" id="UP000198856">
    <property type="component" value="Unassembled WGS sequence"/>
</dbReference>
<dbReference type="Pfam" id="PF13508">
    <property type="entry name" value="Acetyltransf_7"/>
    <property type="match status" value="1"/>
</dbReference>
<keyword evidence="3" id="KW-1185">Reference proteome</keyword>
<dbReference type="EMBL" id="FNFC01000004">
    <property type="protein sequence ID" value="SDJ51175.1"/>
    <property type="molecule type" value="Genomic_DNA"/>
</dbReference>
<proteinExistence type="predicted"/>
<dbReference type="AlphaFoldDB" id="A0A1G8UDC1"/>
<dbReference type="STRING" id="890420.SAMN05216226_104161"/>
<evidence type="ECO:0000313" key="2">
    <source>
        <dbReference type="EMBL" id="SDJ51175.1"/>
    </source>
</evidence>
<protein>
    <submittedName>
        <fullName evidence="2">N-acetylglutamate synthase, GNAT family</fullName>
    </submittedName>
</protein>
<dbReference type="PROSITE" id="PS51186">
    <property type="entry name" value="GNAT"/>
    <property type="match status" value="1"/>
</dbReference>
<evidence type="ECO:0000313" key="3">
    <source>
        <dbReference type="Proteomes" id="UP000198856"/>
    </source>
</evidence>
<evidence type="ECO:0000259" key="1">
    <source>
        <dbReference type="PROSITE" id="PS51186"/>
    </source>
</evidence>
<dbReference type="SUPFAM" id="SSF55729">
    <property type="entry name" value="Acyl-CoA N-acyltransferases (Nat)"/>
    <property type="match status" value="1"/>
</dbReference>
<accession>A0A1G8UDC1</accession>